<feature type="region of interest" description="Disordered" evidence="1">
    <location>
        <begin position="247"/>
        <end position="274"/>
    </location>
</feature>
<dbReference type="AlphaFoldDB" id="A0AAU6Q936"/>
<feature type="region of interest" description="Disordered" evidence="1">
    <location>
        <begin position="108"/>
        <end position="156"/>
    </location>
</feature>
<dbReference type="EMBL" id="CP149785">
    <property type="protein sequence ID" value="WYF46767.1"/>
    <property type="molecule type" value="Genomic_DNA"/>
</dbReference>
<name>A0AAU6Q936_9DEIO</name>
<feature type="compositionally biased region" description="Basic and acidic residues" evidence="1">
    <location>
        <begin position="142"/>
        <end position="154"/>
    </location>
</feature>
<geneLocation type="plasmid" evidence="2">
    <name>p2</name>
</geneLocation>
<evidence type="ECO:0000256" key="1">
    <source>
        <dbReference type="SAM" id="MobiDB-lite"/>
    </source>
</evidence>
<feature type="region of interest" description="Disordered" evidence="1">
    <location>
        <begin position="1"/>
        <end position="22"/>
    </location>
</feature>
<dbReference type="RefSeq" id="WP_339098277.1">
    <property type="nucleotide sequence ID" value="NZ_CP149785.1"/>
</dbReference>
<sequence length="453" mass="48618">MTMPAHKIQMPPHEGEVATPTSRRAAGTYTTVDNDALDVLMTNGNAYTRVLSALLSRSNYTRLSRRTLTLGDLMALTGLGASAVEKQLRVLKAEGRCEVVEGRYAYTKPSGPRLSKLAPEKRGRYDRQEAAARRQTSPEQPTGEHRRPHTRPDTYPHNYAFSALKFPVLDCVFCSPEGSIEGSNIYISTTTSGDTRAEGPEGVKRQAAEAEAVVVVVGDASLNGELHPPIGGTADAVRAENALPVQENTDADTESQQKTTTENENVPPAAAPAAPLTRPEFAAPAAHPVPASLNRLLAGDWQTAFAQIAGADLSSIWHRWDARLTELAGRPLSASQQLGEAELWAEWITAGLAADLRLQVPETIRVGTNPQRHLEAAMKARADQARRAPVAPAPAASTVASGPIVAPVVGQRRVNPENGEIWTIEAVYSGKVGFEEVGEVIKADVVMTWEVLA</sequence>
<feature type="compositionally biased region" description="Basic and acidic residues" evidence="1">
    <location>
        <begin position="118"/>
        <end position="132"/>
    </location>
</feature>
<reference evidence="2" key="1">
    <citation type="submission" date="2024-03" db="EMBL/GenBank/DDBJ databases">
        <title>Deinococcus weizhi sp. nov., isolated from human skin.</title>
        <authorList>
            <person name="Wei Z."/>
            <person name="Tian F."/>
            <person name="Yang C."/>
            <person name="Xin L.T."/>
            <person name="Wen Z.J."/>
            <person name="Lan K.C."/>
            <person name="Yu L."/>
            <person name="Zhe W."/>
            <person name="Dan F.D."/>
            <person name="Jun W."/>
            <person name="Rui Z."/>
            <person name="Yong X.J."/>
            <person name="Ting Y."/>
            <person name="Wei X."/>
            <person name="Xu Z.G."/>
            <person name="Xin Z."/>
            <person name="Dong F.G."/>
            <person name="Ni X.M."/>
            <person name="Zheng M.G."/>
            <person name="Chun Y."/>
            <person name="Qian W.X."/>
        </authorList>
    </citation>
    <scope>NUCLEOTIDE SEQUENCE</scope>
    <source>
        <strain evidence="2">VB142</strain>
        <plasmid evidence="2">p2</plasmid>
    </source>
</reference>
<feature type="compositionally biased region" description="Polar residues" evidence="1">
    <location>
        <begin position="254"/>
        <end position="264"/>
    </location>
</feature>
<gene>
    <name evidence="2" type="ORF">WDJ50_18560</name>
</gene>
<accession>A0AAU6Q936</accession>
<organism evidence="2">
    <name type="scientific">Deinococcus sp. VB142</name>
    <dbReference type="NCBI Taxonomy" id="3112952"/>
    <lineage>
        <taxon>Bacteria</taxon>
        <taxon>Thermotogati</taxon>
        <taxon>Deinococcota</taxon>
        <taxon>Deinococci</taxon>
        <taxon>Deinococcales</taxon>
        <taxon>Deinococcaceae</taxon>
        <taxon>Deinococcus</taxon>
    </lineage>
</organism>
<keyword evidence="2" id="KW-0614">Plasmid</keyword>
<evidence type="ECO:0000313" key="2">
    <source>
        <dbReference type="EMBL" id="WYF46767.1"/>
    </source>
</evidence>
<protein>
    <submittedName>
        <fullName evidence="2">Helix-turn-helix domain-containing protein</fullName>
    </submittedName>
</protein>
<proteinExistence type="predicted"/>